<dbReference type="EMBL" id="JAIWYP010000002">
    <property type="protein sequence ID" value="KAH3869759.1"/>
    <property type="molecule type" value="Genomic_DNA"/>
</dbReference>
<organism evidence="1 2">
    <name type="scientific">Dreissena polymorpha</name>
    <name type="common">Zebra mussel</name>
    <name type="synonym">Mytilus polymorpha</name>
    <dbReference type="NCBI Taxonomy" id="45954"/>
    <lineage>
        <taxon>Eukaryota</taxon>
        <taxon>Metazoa</taxon>
        <taxon>Spiralia</taxon>
        <taxon>Lophotrochozoa</taxon>
        <taxon>Mollusca</taxon>
        <taxon>Bivalvia</taxon>
        <taxon>Autobranchia</taxon>
        <taxon>Heteroconchia</taxon>
        <taxon>Euheterodonta</taxon>
        <taxon>Imparidentia</taxon>
        <taxon>Neoheterodontei</taxon>
        <taxon>Myida</taxon>
        <taxon>Dreissenoidea</taxon>
        <taxon>Dreissenidae</taxon>
        <taxon>Dreissena</taxon>
    </lineage>
</organism>
<comment type="caution">
    <text evidence="1">The sequence shown here is derived from an EMBL/GenBank/DDBJ whole genome shotgun (WGS) entry which is preliminary data.</text>
</comment>
<sequence>MAALKIPPGGAYQMGHRVEMTCVYDHVTGDTLIFMRWKKGDVIMTTMLMSSMVPEWATQAPENFVGHHKLNHAKQDFSRVQDKNYTFTMTINGLK</sequence>
<name>A0A9D4RIR3_DREPO</name>
<protein>
    <submittedName>
        <fullName evidence="1">Uncharacterized protein</fullName>
    </submittedName>
</protein>
<reference evidence="1" key="2">
    <citation type="submission" date="2020-11" db="EMBL/GenBank/DDBJ databases">
        <authorList>
            <person name="McCartney M.A."/>
            <person name="Auch B."/>
            <person name="Kono T."/>
            <person name="Mallez S."/>
            <person name="Becker A."/>
            <person name="Gohl D.M."/>
            <person name="Silverstein K.A.T."/>
            <person name="Koren S."/>
            <person name="Bechman K.B."/>
            <person name="Herman A."/>
            <person name="Abrahante J.E."/>
            <person name="Garbe J."/>
        </authorList>
    </citation>
    <scope>NUCLEOTIDE SEQUENCE</scope>
    <source>
        <strain evidence="1">Duluth1</strain>
        <tissue evidence="1">Whole animal</tissue>
    </source>
</reference>
<gene>
    <name evidence="1" type="ORF">DPMN_032929</name>
</gene>
<keyword evidence="2" id="KW-1185">Reference proteome</keyword>
<reference evidence="1" key="1">
    <citation type="journal article" date="2019" name="bioRxiv">
        <title>The Genome of the Zebra Mussel, Dreissena polymorpha: A Resource for Invasive Species Research.</title>
        <authorList>
            <person name="McCartney M.A."/>
            <person name="Auch B."/>
            <person name="Kono T."/>
            <person name="Mallez S."/>
            <person name="Zhang Y."/>
            <person name="Obille A."/>
            <person name="Becker A."/>
            <person name="Abrahante J.E."/>
            <person name="Garbe J."/>
            <person name="Badalamenti J.P."/>
            <person name="Herman A."/>
            <person name="Mangelson H."/>
            <person name="Liachko I."/>
            <person name="Sullivan S."/>
            <person name="Sone E.D."/>
            <person name="Koren S."/>
            <person name="Silverstein K.A.T."/>
            <person name="Beckman K.B."/>
            <person name="Gohl D.M."/>
        </authorList>
    </citation>
    <scope>NUCLEOTIDE SEQUENCE</scope>
    <source>
        <strain evidence="1">Duluth1</strain>
        <tissue evidence="1">Whole animal</tissue>
    </source>
</reference>
<dbReference type="AlphaFoldDB" id="A0A9D4RIR3"/>
<evidence type="ECO:0000313" key="2">
    <source>
        <dbReference type="Proteomes" id="UP000828390"/>
    </source>
</evidence>
<proteinExistence type="predicted"/>
<evidence type="ECO:0000313" key="1">
    <source>
        <dbReference type="EMBL" id="KAH3869759.1"/>
    </source>
</evidence>
<dbReference type="Proteomes" id="UP000828390">
    <property type="component" value="Unassembled WGS sequence"/>
</dbReference>
<accession>A0A9D4RIR3</accession>